<evidence type="ECO:0000256" key="1">
    <source>
        <dbReference type="ARBA" id="ARBA00004167"/>
    </source>
</evidence>
<dbReference type="Proteomes" id="UP001604277">
    <property type="component" value="Unassembled WGS sequence"/>
</dbReference>
<organism evidence="7 8">
    <name type="scientific">Forsythia ovata</name>
    <dbReference type="NCBI Taxonomy" id="205694"/>
    <lineage>
        <taxon>Eukaryota</taxon>
        <taxon>Viridiplantae</taxon>
        <taxon>Streptophyta</taxon>
        <taxon>Embryophyta</taxon>
        <taxon>Tracheophyta</taxon>
        <taxon>Spermatophyta</taxon>
        <taxon>Magnoliopsida</taxon>
        <taxon>eudicotyledons</taxon>
        <taxon>Gunneridae</taxon>
        <taxon>Pentapetalae</taxon>
        <taxon>asterids</taxon>
        <taxon>lamiids</taxon>
        <taxon>Lamiales</taxon>
        <taxon>Oleaceae</taxon>
        <taxon>Forsythieae</taxon>
        <taxon>Forsythia</taxon>
    </lineage>
</organism>
<dbReference type="GO" id="GO:0046872">
    <property type="term" value="F:metal ion binding"/>
    <property type="evidence" value="ECO:0007669"/>
    <property type="project" value="UniProtKB-KW"/>
</dbReference>
<dbReference type="Pfam" id="PF00067">
    <property type="entry name" value="p450"/>
    <property type="match status" value="1"/>
</dbReference>
<dbReference type="SUPFAM" id="SSF48264">
    <property type="entry name" value="Cytochrome P450"/>
    <property type="match status" value="1"/>
</dbReference>
<evidence type="ECO:0000256" key="5">
    <source>
        <dbReference type="ARBA" id="ARBA00023004"/>
    </source>
</evidence>
<evidence type="ECO:0000313" key="7">
    <source>
        <dbReference type="EMBL" id="KAL2535772.1"/>
    </source>
</evidence>
<dbReference type="Gene3D" id="1.10.630.10">
    <property type="entry name" value="Cytochrome P450"/>
    <property type="match status" value="1"/>
</dbReference>
<gene>
    <name evidence="7" type="ORF">Fot_17163</name>
</gene>
<protein>
    <submittedName>
        <fullName evidence="7">Cytochrome</fullName>
    </submittedName>
</protein>
<reference evidence="8" key="1">
    <citation type="submission" date="2024-07" db="EMBL/GenBank/DDBJ databases">
        <title>Two chromosome-level genome assemblies of Korean endemic species Abeliophyllum distichum and Forsythia ovata (Oleaceae).</title>
        <authorList>
            <person name="Jang H."/>
        </authorList>
    </citation>
    <scope>NUCLEOTIDE SEQUENCE [LARGE SCALE GENOMIC DNA]</scope>
</reference>
<keyword evidence="2" id="KW-0349">Heme</keyword>
<keyword evidence="4" id="KW-0560">Oxidoreductase</keyword>
<dbReference type="InterPro" id="IPR036396">
    <property type="entry name" value="Cyt_P450_sf"/>
</dbReference>
<dbReference type="PRINTS" id="PR00463">
    <property type="entry name" value="EP450I"/>
</dbReference>
<name>A0ABD1VEK8_9LAMI</name>
<evidence type="ECO:0000256" key="6">
    <source>
        <dbReference type="ARBA" id="ARBA00023033"/>
    </source>
</evidence>
<dbReference type="GO" id="GO:0004497">
    <property type="term" value="F:monooxygenase activity"/>
    <property type="evidence" value="ECO:0007669"/>
    <property type="project" value="UniProtKB-KW"/>
</dbReference>
<proteinExistence type="predicted"/>
<evidence type="ECO:0000256" key="2">
    <source>
        <dbReference type="ARBA" id="ARBA00022617"/>
    </source>
</evidence>
<keyword evidence="8" id="KW-1185">Reference proteome</keyword>
<dbReference type="AlphaFoldDB" id="A0ABD1VEK8"/>
<dbReference type="PANTHER" id="PTHR47947:SF24">
    <property type="entry name" value="ISOFLAVONE 2'-HYDROXYLASE-LIKE"/>
    <property type="match status" value="1"/>
</dbReference>
<dbReference type="EMBL" id="JBFOLJ010000005">
    <property type="protein sequence ID" value="KAL2535772.1"/>
    <property type="molecule type" value="Genomic_DNA"/>
</dbReference>
<keyword evidence="3" id="KW-0479">Metal-binding</keyword>
<evidence type="ECO:0000256" key="4">
    <source>
        <dbReference type="ARBA" id="ARBA00023002"/>
    </source>
</evidence>
<evidence type="ECO:0000313" key="8">
    <source>
        <dbReference type="Proteomes" id="UP001604277"/>
    </source>
</evidence>
<accession>A0ABD1VEK8</accession>
<sequence length="324" mass="37860">MAHTLYPFECRQAKLTYAGKFLVDIYFQYADGAPIREKFNFGHFPVSLKSPLRILWKKGCEWRSPAFELQNLPPTPFPSLPFIGHLYLFRAKEPLHRAFSKLSKRYGPVIFLQLGSRRTLLVSSTLIAEECFTKNDIIFANRPNLLNGKVFGDNYTSLPWSPYGDHWRNLRRISSLHLLSSHRIQTSSSIRSDESRIFIRKLIQFTNDNPKKAVNMKWVLFEFVFNVITTMIAGKNYKIDAEIFQEIVTEMSRVTMEANVVDFLPLMKWFGFKNTEKKLGLIQMKRDKFVQNIIEEHRRIELEEGKCKGEKYITSIARFAERGT</sequence>
<dbReference type="InterPro" id="IPR001128">
    <property type="entry name" value="Cyt_P450"/>
</dbReference>
<evidence type="ECO:0000256" key="3">
    <source>
        <dbReference type="ARBA" id="ARBA00022723"/>
    </source>
</evidence>
<keyword evidence="5" id="KW-0408">Iron</keyword>
<comment type="caution">
    <text evidence="7">The sequence shown here is derived from an EMBL/GenBank/DDBJ whole genome shotgun (WGS) entry which is preliminary data.</text>
</comment>
<dbReference type="InterPro" id="IPR002401">
    <property type="entry name" value="Cyt_P450_E_grp-I"/>
</dbReference>
<dbReference type="PANTHER" id="PTHR47947">
    <property type="entry name" value="CYTOCHROME P450 82C3-RELATED"/>
    <property type="match status" value="1"/>
</dbReference>
<dbReference type="InterPro" id="IPR050651">
    <property type="entry name" value="Plant_Cytochrome_P450_Monoox"/>
</dbReference>
<keyword evidence="6" id="KW-0503">Monooxygenase</keyword>
<comment type="subcellular location">
    <subcellularLocation>
        <location evidence="1">Membrane</location>
        <topology evidence="1">Single-pass membrane protein</topology>
    </subcellularLocation>
</comment>
<dbReference type="GO" id="GO:0016020">
    <property type="term" value="C:membrane"/>
    <property type="evidence" value="ECO:0007669"/>
    <property type="project" value="UniProtKB-SubCell"/>
</dbReference>